<evidence type="ECO:0000313" key="5">
    <source>
        <dbReference type="Proteomes" id="UP000070700"/>
    </source>
</evidence>
<evidence type="ECO:0000256" key="2">
    <source>
        <dbReference type="SAM" id="MobiDB-lite"/>
    </source>
</evidence>
<dbReference type="Pfam" id="PF00172">
    <property type="entry name" value="Zn_clus"/>
    <property type="match status" value="1"/>
</dbReference>
<dbReference type="Proteomes" id="UP000070700">
    <property type="component" value="Unassembled WGS sequence"/>
</dbReference>
<dbReference type="PANTHER" id="PTHR38791">
    <property type="entry name" value="ZN(II)2CYS6 TRANSCRIPTION FACTOR (EUROFUNG)-RELATED-RELATED"/>
    <property type="match status" value="1"/>
</dbReference>
<organism evidence="4 5">
    <name type="scientific">Mollisia scopiformis</name>
    <name type="common">Conifer needle endophyte fungus</name>
    <name type="synonym">Phialocephala scopiformis</name>
    <dbReference type="NCBI Taxonomy" id="149040"/>
    <lineage>
        <taxon>Eukaryota</taxon>
        <taxon>Fungi</taxon>
        <taxon>Dikarya</taxon>
        <taxon>Ascomycota</taxon>
        <taxon>Pezizomycotina</taxon>
        <taxon>Leotiomycetes</taxon>
        <taxon>Helotiales</taxon>
        <taxon>Mollisiaceae</taxon>
        <taxon>Mollisia</taxon>
    </lineage>
</organism>
<evidence type="ECO:0000256" key="1">
    <source>
        <dbReference type="ARBA" id="ARBA00023242"/>
    </source>
</evidence>
<gene>
    <name evidence="4" type="ORF">LY89DRAFT_72705</name>
</gene>
<dbReference type="OrthoDB" id="4491390at2759"/>
<accession>A0A194XAG7</accession>
<dbReference type="AlphaFoldDB" id="A0A194XAG7"/>
<keyword evidence="1" id="KW-0539">Nucleus</keyword>
<evidence type="ECO:0000313" key="4">
    <source>
        <dbReference type="EMBL" id="KUJ17134.1"/>
    </source>
</evidence>
<feature type="region of interest" description="Disordered" evidence="2">
    <location>
        <begin position="53"/>
        <end position="73"/>
    </location>
</feature>
<evidence type="ECO:0000259" key="3">
    <source>
        <dbReference type="PROSITE" id="PS50048"/>
    </source>
</evidence>
<reference evidence="4 5" key="1">
    <citation type="submission" date="2015-10" db="EMBL/GenBank/DDBJ databases">
        <title>Full genome of DAOMC 229536 Phialocephala scopiformis, a fungal endophyte of spruce producing the potent anti-insectan compound rugulosin.</title>
        <authorList>
            <consortium name="DOE Joint Genome Institute"/>
            <person name="Walker A.K."/>
            <person name="Frasz S.L."/>
            <person name="Seifert K.A."/>
            <person name="Miller J.D."/>
            <person name="Mondo S.J."/>
            <person name="Labutti K."/>
            <person name="Lipzen A."/>
            <person name="Dockter R."/>
            <person name="Kennedy M."/>
            <person name="Grigoriev I.V."/>
            <person name="Spatafora J.W."/>
        </authorList>
    </citation>
    <scope>NUCLEOTIDE SEQUENCE [LARGE SCALE GENOMIC DNA]</scope>
    <source>
        <strain evidence="4 5">CBS 120377</strain>
    </source>
</reference>
<dbReference type="InParanoid" id="A0A194XAG7"/>
<dbReference type="PROSITE" id="PS50048">
    <property type="entry name" value="ZN2_CY6_FUNGAL_2"/>
    <property type="match status" value="1"/>
</dbReference>
<dbReference type="PROSITE" id="PS00463">
    <property type="entry name" value="ZN2_CY6_FUNGAL_1"/>
    <property type="match status" value="1"/>
</dbReference>
<protein>
    <recommendedName>
        <fullName evidence="3">Zn(2)-C6 fungal-type domain-containing protein</fullName>
    </recommendedName>
</protein>
<dbReference type="KEGG" id="psco:LY89DRAFT_72705"/>
<dbReference type="InterPro" id="IPR001138">
    <property type="entry name" value="Zn2Cys6_DnaBD"/>
</dbReference>
<name>A0A194XAG7_MOLSC</name>
<dbReference type="CDD" id="cd00067">
    <property type="entry name" value="GAL4"/>
    <property type="match status" value="1"/>
</dbReference>
<dbReference type="InterPro" id="IPR053175">
    <property type="entry name" value="DHMBA_Reg_Transcription_Factor"/>
</dbReference>
<dbReference type="Gene3D" id="4.10.240.10">
    <property type="entry name" value="Zn(2)-C6 fungal-type DNA-binding domain"/>
    <property type="match status" value="1"/>
</dbReference>
<dbReference type="GO" id="GO:0008270">
    <property type="term" value="F:zinc ion binding"/>
    <property type="evidence" value="ECO:0007669"/>
    <property type="project" value="InterPro"/>
</dbReference>
<dbReference type="EMBL" id="KQ947415">
    <property type="protein sequence ID" value="KUJ17134.1"/>
    <property type="molecule type" value="Genomic_DNA"/>
</dbReference>
<dbReference type="GO" id="GO:0000981">
    <property type="term" value="F:DNA-binding transcription factor activity, RNA polymerase II-specific"/>
    <property type="evidence" value="ECO:0007669"/>
    <property type="project" value="InterPro"/>
</dbReference>
<feature type="domain" description="Zn(2)-C6 fungal-type" evidence="3">
    <location>
        <begin position="7"/>
        <end position="35"/>
    </location>
</feature>
<dbReference type="InterPro" id="IPR036864">
    <property type="entry name" value="Zn2-C6_fun-type_DNA-bd_sf"/>
</dbReference>
<dbReference type="PANTHER" id="PTHR38791:SF5">
    <property type="entry name" value="TRANSCRIPTION FACTOR DBAG-RELATED"/>
    <property type="match status" value="1"/>
</dbReference>
<dbReference type="GeneID" id="28828840"/>
<dbReference type="SUPFAM" id="SSF57701">
    <property type="entry name" value="Zn2/Cys6 DNA-binding domain"/>
    <property type="match status" value="1"/>
</dbReference>
<keyword evidence="5" id="KW-1185">Reference proteome</keyword>
<dbReference type="SMART" id="SM00066">
    <property type="entry name" value="GAL4"/>
    <property type="match status" value="1"/>
</dbReference>
<sequence>MLAPTRACTNCSLRRKKCDRSLPQCVRCVKSGKVCPGYSSETTTKFRDMTQISERKVRSRTATTGRGHEKSIPSAGEIFSNSSSVALHGFSKAQLDAFQRPRIGMQDEIARPLSTNWHETAIPRFFADYVSPSNVLNGGSFHFLLDLCNQQMCNVHFDEALRAVAYMSLANQLGKNNLSVEARKLYGSAIIRVATKVQNVEEALDDAILASSFLFSLFQIISIQAVPKGFWNVAHDSGRISLLRARGQRKSSGSASLNILGLVLAHNMHSQPPKPARGTTSMDQPVQHDGLRAWYSMHTILEVRLGHCKILRCSSRTIR</sequence>
<dbReference type="RefSeq" id="XP_018071489.1">
    <property type="nucleotide sequence ID" value="XM_018219114.1"/>
</dbReference>
<proteinExistence type="predicted"/>